<dbReference type="Proteomes" id="UP000521872">
    <property type="component" value="Unassembled WGS sequence"/>
</dbReference>
<organism evidence="3 4">
    <name type="scientific">Agrocybe pediades</name>
    <dbReference type="NCBI Taxonomy" id="84607"/>
    <lineage>
        <taxon>Eukaryota</taxon>
        <taxon>Fungi</taxon>
        <taxon>Dikarya</taxon>
        <taxon>Basidiomycota</taxon>
        <taxon>Agaricomycotina</taxon>
        <taxon>Agaricomycetes</taxon>
        <taxon>Agaricomycetidae</taxon>
        <taxon>Agaricales</taxon>
        <taxon>Agaricineae</taxon>
        <taxon>Strophariaceae</taxon>
        <taxon>Agrocybe</taxon>
    </lineage>
</organism>
<evidence type="ECO:0000313" key="4">
    <source>
        <dbReference type="Proteomes" id="UP000521872"/>
    </source>
</evidence>
<proteinExistence type="predicted"/>
<protein>
    <submittedName>
        <fullName evidence="3">Uncharacterized protein</fullName>
    </submittedName>
</protein>
<accession>A0A8H4VT42</accession>
<feature type="coiled-coil region" evidence="1">
    <location>
        <begin position="574"/>
        <end position="615"/>
    </location>
</feature>
<feature type="compositionally biased region" description="Low complexity" evidence="2">
    <location>
        <begin position="153"/>
        <end position="164"/>
    </location>
</feature>
<dbReference type="AlphaFoldDB" id="A0A8H4VT42"/>
<sequence>MVHKKPQEDKGVSLMFEDAGLAVLPSSSREKAESCEIESKDPYRHITRQAKIHTLSGYNAYWKSTLKNSNYFRQQPDAVNHIEHEAEALEIRTSPKSSPAPSSPTGSVISGWEPSPEPVRHVIMESAKVAGHNVSLEESDIPSPTPAQRRKTPTVTPATPAEPESSYPSVKETPLEVETVLKNVTGRARKIPRPVSPEPPKQSGPARVLAPNSDTSGSQSQPSQVRRIEYDWTGECRRTGEVMARTLIFFSPAYLTNPSENSFRAYLTEQSFRLHLSRLDDSADESHSSLSSRPRFSSPPSTSSVVAIDNSSLFHFANRASIGLRTPKHVFHRFAIFTIAAMVPTSKSSDSDVRDGWMISDSWYIGAFGKWWRGGVLEAWYQDVIARSKDEESWSSGILSMKRLDILQDYDAPTFTAKSLPSHLLRASPPRLRNRERPTLRHNNVQPRSQTPPPLPKSASLPMHTSRKSSANSDRICDRAAQIQAPHHAQPCIPPSSLGPSRTPSGLFEHSPLIEEVLHQIANSKSSVNDLRTQLSECTTTASQTHSVLQVELDLHRDRKKQEDASKLELRTRTKALEDSKRGAESLKKEAEKRLKNLQSARNGARQRMDLLDDEILGLQKSLAEDRDYIERHRSQISDEERDITRNLEQKRSEIKSAEDTLTVLNQRSRELEERLASERDRLKALRSESDRLRRQFRVPVETHSPQIYAPEEQWNVHSPTDADLHPSHIHPGDGWDSLNVLLNGQSNAAYDNKVTNDISSTLRPTVDPLNGSKVIMPLQPPFAPLPSFMSFEDSPQNNGHVLGSGLKDGTSVNGNSTGLARDIDSLQSDSDLYTDITWRSPIVSTLNDYHKKPFKSGFSLVTSPSVGLHRSHMSTQQSPGQSGHYAQDRSILPSPTELHSSIWGPDADINYPLDSNLSIDSSHHLHLDQGLPAWFSRFEAFNEKSNGKGLNPDAKEFSLFRKHAAPATASTAKGLVHNHAPHAAYDALNPNGLGGMASMTASSTTTNQSLLRAFAPSPAEREALQRALGGSANTSLERLPSLSDVGSIPASPTNSHALPHVPQHVGQGLGNMLPAWLQSLPRARKVNFSPWEDEEPVAESKAAIVEQQS</sequence>
<feature type="coiled-coil region" evidence="1">
    <location>
        <begin position="641"/>
        <end position="696"/>
    </location>
</feature>
<keyword evidence="1" id="KW-0175">Coiled coil</keyword>
<feature type="region of interest" description="Disordered" evidence="2">
    <location>
        <begin position="91"/>
        <end position="116"/>
    </location>
</feature>
<evidence type="ECO:0000313" key="3">
    <source>
        <dbReference type="EMBL" id="KAF4621162.1"/>
    </source>
</evidence>
<feature type="region of interest" description="Disordered" evidence="2">
    <location>
        <begin position="871"/>
        <end position="892"/>
    </location>
</feature>
<feature type="region of interest" description="Disordered" evidence="2">
    <location>
        <begin position="1044"/>
        <end position="1064"/>
    </location>
</feature>
<name>A0A8H4VT42_9AGAR</name>
<feature type="compositionally biased region" description="Polar residues" evidence="2">
    <location>
        <begin position="212"/>
        <end position="224"/>
    </location>
</feature>
<evidence type="ECO:0000256" key="1">
    <source>
        <dbReference type="SAM" id="Coils"/>
    </source>
</evidence>
<dbReference type="EMBL" id="JAACJL010000015">
    <property type="protein sequence ID" value="KAF4621162.1"/>
    <property type="molecule type" value="Genomic_DNA"/>
</dbReference>
<keyword evidence="4" id="KW-1185">Reference proteome</keyword>
<feature type="region of interest" description="Disordered" evidence="2">
    <location>
        <begin position="426"/>
        <end position="505"/>
    </location>
</feature>
<feature type="compositionally biased region" description="Low complexity" evidence="2">
    <location>
        <begin position="94"/>
        <end position="107"/>
    </location>
</feature>
<feature type="region of interest" description="Disordered" evidence="2">
    <location>
        <begin position="1091"/>
        <end position="1110"/>
    </location>
</feature>
<comment type="caution">
    <text evidence="3">The sequence shown here is derived from an EMBL/GenBank/DDBJ whole genome shotgun (WGS) entry which is preliminary data.</text>
</comment>
<feature type="compositionally biased region" description="Low complexity" evidence="2">
    <location>
        <begin position="480"/>
        <end position="491"/>
    </location>
</feature>
<evidence type="ECO:0000256" key="2">
    <source>
        <dbReference type="SAM" id="MobiDB-lite"/>
    </source>
</evidence>
<reference evidence="3 4" key="1">
    <citation type="submission" date="2019-12" db="EMBL/GenBank/DDBJ databases">
        <authorList>
            <person name="Floudas D."/>
            <person name="Bentzer J."/>
            <person name="Ahren D."/>
            <person name="Johansson T."/>
            <person name="Persson P."/>
            <person name="Tunlid A."/>
        </authorList>
    </citation>
    <scope>NUCLEOTIDE SEQUENCE [LARGE SCALE GENOMIC DNA]</scope>
    <source>
        <strain evidence="3 4">CBS 102.39</strain>
    </source>
</reference>
<feature type="region of interest" description="Disordered" evidence="2">
    <location>
        <begin position="131"/>
        <end position="226"/>
    </location>
</feature>
<gene>
    <name evidence="3" type="ORF">D9613_000614</name>
</gene>